<evidence type="ECO:0000256" key="1">
    <source>
        <dbReference type="SAM" id="Phobius"/>
    </source>
</evidence>
<dbReference type="EMBL" id="DRZC01000011">
    <property type="protein sequence ID" value="HHQ79955.1"/>
    <property type="molecule type" value="Genomic_DNA"/>
</dbReference>
<sequence length="83" mass="8999">MQKQVARALIKRYFLYHVPLVILASILVVLAFCIGPKTASGKALFAAGSIALLLAPLISLLLVKRQIRKLAAKSGIRESRRGS</sequence>
<gene>
    <name evidence="2" type="ORF">ENM78_00600</name>
</gene>
<reference evidence="2" key="1">
    <citation type="journal article" date="2020" name="mSystems">
        <title>Genome- and Community-Level Interaction Insights into Carbon Utilization and Element Cycling Functions of Hydrothermarchaeota in Hydrothermal Sediment.</title>
        <authorList>
            <person name="Zhou Z."/>
            <person name="Liu Y."/>
            <person name="Xu W."/>
            <person name="Pan J."/>
            <person name="Luo Z.H."/>
            <person name="Li M."/>
        </authorList>
    </citation>
    <scope>NUCLEOTIDE SEQUENCE [LARGE SCALE GENOMIC DNA]</scope>
    <source>
        <strain evidence="2">SpSt-1116</strain>
    </source>
</reference>
<keyword evidence="1" id="KW-0472">Membrane</keyword>
<dbReference type="AlphaFoldDB" id="A0A7J3ZIN0"/>
<feature type="transmembrane region" description="Helical" evidence="1">
    <location>
        <begin position="44"/>
        <end position="63"/>
    </location>
</feature>
<evidence type="ECO:0000313" key="2">
    <source>
        <dbReference type="EMBL" id="HHQ79955.1"/>
    </source>
</evidence>
<keyword evidence="1" id="KW-0812">Transmembrane</keyword>
<protein>
    <submittedName>
        <fullName evidence="2">Uncharacterized protein</fullName>
    </submittedName>
</protein>
<comment type="caution">
    <text evidence="2">The sequence shown here is derived from an EMBL/GenBank/DDBJ whole genome shotgun (WGS) entry which is preliminary data.</text>
</comment>
<keyword evidence="1" id="KW-1133">Transmembrane helix</keyword>
<feature type="transmembrane region" description="Helical" evidence="1">
    <location>
        <begin position="12"/>
        <end position="32"/>
    </location>
</feature>
<name>A0A7J3ZIN0_9CREN</name>
<proteinExistence type="predicted"/>
<organism evidence="2">
    <name type="scientific">Fervidicoccus fontis</name>
    <dbReference type="NCBI Taxonomy" id="683846"/>
    <lineage>
        <taxon>Archaea</taxon>
        <taxon>Thermoproteota</taxon>
        <taxon>Thermoprotei</taxon>
        <taxon>Fervidicoccales</taxon>
        <taxon>Fervidicoccaceae</taxon>
        <taxon>Fervidicoccus</taxon>
    </lineage>
</organism>
<accession>A0A7J3ZIN0</accession>